<name>A0A3E3EE60_9FIRM</name>
<dbReference type="PANTHER" id="PTHR42760:SF83">
    <property type="entry name" value="(3R)-3-HYDROXYACYL-COA DEHYDROGENASE"/>
    <property type="match status" value="1"/>
</dbReference>
<dbReference type="Gene3D" id="3.40.50.720">
    <property type="entry name" value="NAD(P)-binding Rossmann-like Domain"/>
    <property type="match status" value="1"/>
</dbReference>
<evidence type="ECO:0000313" key="4">
    <source>
        <dbReference type="Proteomes" id="UP000261032"/>
    </source>
</evidence>
<dbReference type="InterPro" id="IPR002347">
    <property type="entry name" value="SDR_fam"/>
</dbReference>
<proteinExistence type="inferred from homology"/>
<dbReference type="FunFam" id="3.40.50.720:FF:000173">
    <property type="entry name" value="3-oxoacyl-[acyl-carrier protein] reductase"/>
    <property type="match status" value="1"/>
</dbReference>
<dbReference type="GO" id="GO:0006633">
    <property type="term" value="P:fatty acid biosynthetic process"/>
    <property type="evidence" value="ECO:0007669"/>
    <property type="project" value="TreeGrafter"/>
</dbReference>
<keyword evidence="2" id="KW-0560">Oxidoreductase</keyword>
<evidence type="ECO:0000313" key="3">
    <source>
        <dbReference type="EMBL" id="RGD85501.1"/>
    </source>
</evidence>
<gene>
    <name evidence="3" type="ORF">DXB93_07975</name>
</gene>
<dbReference type="GO" id="GO:0048038">
    <property type="term" value="F:quinone binding"/>
    <property type="evidence" value="ECO:0007669"/>
    <property type="project" value="TreeGrafter"/>
</dbReference>
<dbReference type="Proteomes" id="UP000261032">
    <property type="component" value="Unassembled WGS sequence"/>
</dbReference>
<dbReference type="PRINTS" id="PR00080">
    <property type="entry name" value="SDRFAMILY"/>
</dbReference>
<evidence type="ECO:0000256" key="1">
    <source>
        <dbReference type="ARBA" id="ARBA00006484"/>
    </source>
</evidence>
<organism evidence="3 4">
    <name type="scientific">Thomasclavelia ramosa</name>
    <dbReference type="NCBI Taxonomy" id="1547"/>
    <lineage>
        <taxon>Bacteria</taxon>
        <taxon>Bacillati</taxon>
        <taxon>Bacillota</taxon>
        <taxon>Erysipelotrichia</taxon>
        <taxon>Erysipelotrichales</taxon>
        <taxon>Coprobacillaceae</taxon>
        <taxon>Thomasclavelia</taxon>
    </lineage>
</organism>
<dbReference type="GO" id="GO:0016616">
    <property type="term" value="F:oxidoreductase activity, acting on the CH-OH group of donors, NAD or NADP as acceptor"/>
    <property type="evidence" value="ECO:0007669"/>
    <property type="project" value="TreeGrafter"/>
</dbReference>
<dbReference type="PANTHER" id="PTHR42760">
    <property type="entry name" value="SHORT-CHAIN DEHYDROGENASES/REDUCTASES FAMILY MEMBER"/>
    <property type="match status" value="1"/>
</dbReference>
<accession>A0A3E3EE60</accession>
<dbReference type="PROSITE" id="PS00061">
    <property type="entry name" value="ADH_SHORT"/>
    <property type="match status" value="1"/>
</dbReference>
<sequence>MNLLNDKVIVVTGGTTGIGKATVELLASNGAKVYACARKKVEFENNNIIYQNLDVTSPNSCKQLFDNIIEENGKIDALVANAGITSDALTIKMTDEMFDKVIDVNLKGIFNIMRLVGPYMEQQGYGSIVTISSIVGEYGNIGQANYAASKAGIIGMSKSWAKEFARKGANVRVNTVCPGYILTDMVKTVPDNLLEKFASQTMLKRLGEPEEVAKVIMFLVSEQSSYITGSIIDVNGGMRL</sequence>
<dbReference type="SUPFAM" id="SSF51735">
    <property type="entry name" value="NAD(P)-binding Rossmann-fold domains"/>
    <property type="match status" value="1"/>
</dbReference>
<comment type="similarity">
    <text evidence="1">Belongs to the short-chain dehydrogenases/reductases (SDR) family.</text>
</comment>
<dbReference type="NCBIfam" id="NF009466">
    <property type="entry name" value="PRK12826.1-2"/>
    <property type="match status" value="1"/>
</dbReference>
<protein>
    <submittedName>
        <fullName evidence="3">SDR family oxidoreductase</fullName>
    </submittedName>
</protein>
<reference evidence="3 4" key="1">
    <citation type="submission" date="2018-08" db="EMBL/GenBank/DDBJ databases">
        <title>A genome reference for cultivated species of the human gut microbiota.</title>
        <authorList>
            <person name="Zou Y."/>
            <person name="Xue W."/>
            <person name="Luo G."/>
        </authorList>
    </citation>
    <scope>NUCLEOTIDE SEQUENCE [LARGE SCALE GENOMIC DNA]</scope>
    <source>
        <strain evidence="3 4">OM06-4</strain>
    </source>
</reference>
<evidence type="ECO:0000256" key="2">
    <source>
        <dbReference type="ARBA" id="ARBA00023002"/>
    </source>
</evidence>
<comment type="caution">
    <text evidence="3">The sequence shown here is derived from an EMBL/GenBank/DDBJ whole genome shotgun (WGS) entry which is preliminary data.</text>
</comment>
<dbReference type="RefSeq" id="WP_117581249.1">
    <property type="nucleotide sequence ID" value="NZ_QUSL01000010.1"/>
</dbReference>
<dbReference type="InterPro" id="IPR036291">
    <property type="entry name" value="NAD(P)-bd_dom_sf"/>
</dbReference>
<dbReference type="Pfam" id="PF13561">
    <property type="entry name" value="adh_short_C2"/>
    <property type="match status" value="1"/>
</dbReference>
<dbReference type="InterPro" id="IPR020904">
    <property type="entry name" value="Sc_DH/Rdtase_CS"/>
</dbReference>
<dbReference type="AlphaFoldDB" id="A0A3E3EE60"/>
<dbReference type="EMBL" id="QUSL01000010">
    <property type="protein sequence ID" value="RGD85501.1"/>
    <property type="molecule type" value="Genomic_DNA"/>
</dbReference>
<dbReference type="PRINTS" id="PR00081">
    <property type="entry name" value="GDHRDH"/>
</dbReference>